<name>A0A9D9EJD2_9BACT</name>
<proteinExistence type="predicted"/>
<dbReference type="Gene3D" id="3.30.1490.20">
    <property type="entry name" value="ATP-grasp fold, A domain"/>
    <property type="match status" value="1"/>
</dbReference>
<dbReference type="EMBL" id="JADIMQ010000028">
    <property type="protein sequence ID" value="MBO8448015.1"/>
    <property type="molecule type" value="Genomic_DNA"/>
</dbReference>
<organism evidence="2 3">
    <name type="scientific">Candidatus Cryptobacteroides merdigallinarum</name>
    <dbReference type="NCBI Taxonomy" id="2840770"/>
    <lineage>
        <taxon>Bacteria</taxon>
        <taxon>Pseudomonadati</taxon>
        <taxon>Bacteroidota</taxon>
        <taxon>Bacteroidia</taxon>
        <taxon>Bacteroidales</taxon>
        <taxon>Candidatus Cryptobacteroides</taxon>
    </lineage>
</organism>
<reference evidence="2" key="1">
    <citation type="submission" date="2020-10" db="EMBL/GenBank/DDBJ databases">
        <authorList>
            <person name="Gilroy R."/>
        </authorList>
    </citation>
    <scope>NUCLEOTIDE SEQUENCE</scope>
    <source>
        <strain evidence="2">20514</strain>
    </source>
</reference>
<dbReference type="Pfam" id="PF01326">
    <property type="entry name" value="PPDK_N"/>
    <property type="match status" value="1"/>
</dbReference>
<reference evidence="2" key="2">
    <citation type="journal article" date="2021" name="PeerJ">
        <title>Extensive microbial diversity within the chicken gut microbiome revealed by metagenomics and culture.</title>
        <authorList>
            <person name="Gilroy R."/>
            <person name="Ravi A."/>
            <person name="Getino M."/>
            <person name="Pursley I."/>
            <person name="Horton D.L."/>
            <person name="Alikhan N.F."/>
            <person name="Baker D."/>
            <person name="Gharbi K."/>
            <person name="Hall N."/>
            <person name="Watson M."/>
            <person name="Adriaenssens E.M."/>
            <person name="Foster-Nyarko E."/>
            <person name="Jarju S."/>
            <person name="Secka A."/>
            <person name="Antonio M."/>
            <person name="Oren A."/>
            <person name="Chaudhuri R.R."/>
            <person name="La Ragione R."/>
            <person name="Hildebrand F."/>
            <person name="Pallen M.J."/>
        </authorList>
    </citation>
    <scope>NUCLEOTIDE SEQUENCE</scope>
    <source>
        <strain evidence="2">20514</strain>
    </source>
</reference>
<dbReference type="InterPro" id="IPR013815">
    <property type="entry name" value="ATP_grasp_subdomain_1"/>
</dbReference>
<dbReference type="GO" id="GO:0005524">
    <property type="term" value="F:ATP binding"/>
    <property type="evidence" value="ECO:0007669"/>
    <property type="project" value="InterPro"/>
</dbReference>
<accession>A0A9D9EJD2</accession>
<feature type="domain" description="Pyruvate phosphate dikinase AMP/ATP-binding" evidence="1">
    <location>
        <begin position="446"/>
        <end position="829"/>
    </location>
</feature>
<evidence type="ECO:0000313" key="3">
    <source>
        <dbReference type="Proteomes" id="UP000810252"/>
    </source>
</evidence>
<comment type="caution">
    <text evidence="2">The sequence shown here is derived from an EMBL/GenBank/DDBJ whole genome shotgun (WGS) entry which is preliminary data.</text>
</comment>
<dbReference type="SUPFAM" id="SSF56059">
    <property type="entry name" value="Glutathione synthetase ATP-binding domain-like"/>
    <property type="match status" value="1"/>
</dbReference>
<protein>
    <submittedName>
        <fullName evidence="2">Phosphoenolpyruvate synthase</fullName>
    </submittedName>
</protein>
<evidence type="ECO:0000313" key="2">
    <source>
        <dbReference type="EMBL" id="MBO8448015.1"/>
    </source>
</evidence>
<gene>
    <name evidence="2" type="ORF">IAC29_01935</name>
</gene>
<evidence type="ECO:0000259" key="1">
    <source>
        <dbReference type="Pfam" id="PF01326"/>
    </source>
</evidence>
<dbReference type="AlphaFoldDB" id="A0A9D9EJD2"/>
<sequence length="1013" mass="114818">MNTVEPVSLKELIVTDYRALMSFRVRKILMICSNYDAFILEEDGQIESQIYKEYIELNLSNPPQFVWVTSSSEAEKIMSAENNHIDMVICMYNDKDKEIFTFARDLKSKVSDNPQEKHIPFILLTHFSREIHRRLEKQDTSYVDYVFSWNGNAELIVAIVKLFEDLINADNDILKIGVQAILLVEDSVRYYSTYLPELYKLVLKQSSEFLKETLNEKQKKLRKRSRPKILLATNYEDAVNTYRKYRNNMLGVISDVGFVLHKNDPQESEKPDAGIDLVRLIREDDPYMPIILQSSQGDMAQVAEKLGVGFLKKYSKTLIIQLSEYIREEFEFGDFVFRDRDRQECGRAANLSQLQECIMTIPDDVLIYNTSKNMLSKWFFARGLFTLANQFKAVHENHFTSTAELRNYISQQIHDYHALNGRGIIAHFDKNTYGKYIWFSRAGEGSLGGKARGLAFLNTLIAKYRLTNRYEGVKISTPRTLVVATDYFDRFIIENDLQFVIDGDISDDEILSEFVSSRLPEDLVEELKVFLQTVDTPLAIRSSSKLEDSNYQPFAGVYSTYMIPLTENKDQMLRLLRKAVKSVYASAFFSGSRTYIQTTGNLLSEEKMAVVIQSICGSRHGDFYYPMLSGVARSVNFYPIGKEKPEDGVVNLAFGLGKTVVDGGNTLRFIPRYPKRILQLSDMKIALDDTQKTMYALDLRPGAFMISKDDAVNLVRLPVSEALKGYDHPELVASTFSTADNRMVPGINASGPKIITFDYILKYSRYPLAQVLADMLQICRSEMMCDIEMEFAMDVIPESPSQECVIKLLQVRPVVDYAEEQDVSIGQMEESMSEVFIRSGNALGSGEISGMTHIVYVDPERFDSARTKEIAAEIDGLNRKMKASGSSYILIGPGRWGSSDPWLGIPVVWSSISEAKLIVECAIPGFRIEPSQGTHFFQNITSLGVGYLTIDTVTDGTSLDSSFLGRLNCLEEGKYVRLYEAPESFVAYIDRRSNRAVAGIMKNGGHGVSGMNK</sequence>
<dbReference type="InterPro" id="IPR002192">
    <property type="entry name" value="PPDK_AMP/ATP-bd"/>
</dbReference>
<dbReference type="GO" id="GO:0016301">
    <property type="term" value="F:kinase activity"/>
    <property type="evidence" value="ECO:0007669"/>
    <property type="project" value="InterPro"/>
</dbReference>
<dbReference type="Proteomes" id="UP000810252">
    <property type="component" value="Unassembled WGS sequence"/>
</dbReference>